<comment type="caution">
    <text evidence="1">The sequence shown here is derived from an EMBL/GenBank/DDBJ whole genome shotgun (WGS) entry which is preliminary data.</text>
</comment>
<gene>
    <name evidence="1" type="ORF">S03H2_20232</name>
</gene>
<dbReference type="EMBL" id="BARU01010641">
    <property type="protein sequence ID" value="GAH35432.1"/>
    <property type="molecule type" value="Genomic_DNA"/>
</dbReference>
<dbReference type="AlphaFoldDB" id="X1ES76"/>
<proteinExistence type="predicted"/>
<accession>X1ES76</accession>
<protein>
    <submittedName>
        <fullName evidence="1">Uncharacterized protein</fullName>
    </submittedName>
</protein>
<sequence length="143" mass="16715">MDWIAYYSKAYLNKLNYHEIIEELWKFPKQKGDDMNDLIVIQVEVNGVETPLYRISEQTLLVIRENSKPKEVPVARTAESNGRKYLLLKAPRNIGKYSGRVIAINLKSNYVNGSWPLEREEKQQNNKTYPDCVFSYKNIKTIS</sequence>
<name>X1ES76_9ZZZZ</name>
<evidence type="ECO:0000313" key="1">
    <source>
        <dbReference type="EMBL" id="GAH35432.1"/>
    </source>
</evidence>
<reference evidence="1" key="1">
    <citation type="journal article" date="2014" name="Front. Microbiol.">
        <title>High frequency of phylogenetically diverse reductive dehalogenase-homologous genes in deep subseafloor sedimentary metagenomes.</title>
        <authorList>
            <person name="Kawai M."/>
            <person name="Futagami T."/>
            <person name="Toyoda A."/>
            <person name="Takaki Y."/>
            <person name="Nishi S."/>
            <person name="Hori S."/>
            <person name="Arai W."/>
            <person name="Tsubouchi T."/>
            <person name="Morono Y."/>
            <person name="Uchiyama I."/>
            <person name="Ito T."/>
            <person name="Fujiyama A."/>
            <person name="Inagaki F."/>
            <person name="Takami H."/>
        </authorList>
    </citation>
    <scope>NUCLEOTIDE SEQUENCE</scope>
    <source>
        <strain evidence="1">Expedition CK06-06</strain>
    </source>
</reference>
<organism evidence="1">
    <name type="scientific">marine sediment metagenome</name>
    <dbReference type="NCBI Taxonomy" id="412755"/>
    <lineage>
        <taxon>unclassified sequences</taxon>
        <taxon>metagenomes</taxon>
        <taxon>ecological metagenomes</taxon>
    </lineage>
</organism>